<keyword evidence="1" id="KW-0418">Kinase</keyword>
<organism evidence="1 2">
    <name type="scientific">Flavobacterium muglaense</name>
    <dbReference type="NCBI Taxonomy" id="2764716"/>
    <lineage>
        <taxon>Bacteria</taxon>
        <taxon>Pseudomonadati</taxon>
        <taxon>Bacteroidota</taxon>
        <taxon>Flavobacteriia</taxon>
        <taxon>Flavobacteriales</taxon>
        <taxon>Flavobacteriaceae</taxon>
        <taxon>Flavobacterium</taxon>
    </lineage>
</organism>
<evidence type="ECO:0000313" key="2">
    <source>
        <dbReference type="Proteomes" id="UP000641454"/>
    </source>
</evidence>
<proteinExistence type="predicted"/>
<reference evidence="1 2" key="1">
    <citation type="submission" date="2020-08" db="EMBL/GenBank/DDBJ databases">
        <title>Description of novel Flavobacterium F-392 isolate.</title>
        <authorList>
            <person name="Saticioglu I.B."/>
            <person name="Duman M."/>
            <person name="Altun S."/>
        </authorList>
    </citation>
    <scope>NUCLEOTIDE SEQUENCE [LARGE SCALE GENOMIC DNA]</scope>
    <source>
        <strain evidence="1 2">F-392</strain>
    </source>
</reference>
<dbReference type="EMBL" id="JACRUL010000041">
    <property type="protein sequence ID" value="MBC5845510.1"/>
    <property type="molecule type" value="Genomic_DNA"/>
</dbReference>
<accession>A0A923N3S3</accession>
<sequence>MKTVSSIVENYIKTKPFLLNALSLGIINLTSLSRNIMSELESEFGKEVKQGAIVMSLKRLTEELDFRLNHKINKVIKNIGEITVRSALTDYTFAVSETVLNKQADLISDINALPDVFYTSSRGVNETNIVISNSVSNLVDKHFIGEKLIQKLENLASITVKLPKENIAVPGIYYFIFQRLAWEGIIINEVISTSNEFTILVSEDQVNVAFKVIKDLKN</sequence>
<dbReference type="Proteomes" id="UP000641454">
    <property type="component" value="Unassembled WGS sequence"/>
</dbReference>
<protein>
    <submittedName>
        <fullName evidence="1">Aspartate kinase</fullName>
    </submittedName>
</protein>
<comment type="caution">
    <text evidence="1">The sequence shown here is derived from an EMBL/GenBank/DDBJ whole genome shotgun (WGS) entry which is preliminary data.</text>
</comment>
<dbReference type="RefSeq" id="WP_187020159.1">
    <property type="nucleotide sequence ID" value="NZ_JACRUK010000042.1"/>
</dbReference>
<name>A0A923N3S3_9FLAO</name>
<keyword evidence="2" id="KW-1185">Reference proteome</keyword>
<dbReference type="AlphaFoldDB" id="A0A923N3S3"/>
<dbReference type="GO" id="GO:0016301">
    <property type="term" value="F:kinase activity"/>
    <property type="evidence" value="ECO:0007669"/>
    <property type="project" value="UniProtKB-KW"/>
</dbReference>
<keyword evidence="1" id="KW-0808">Transferase</keyword>
<evidence type="ECO:0000313" key="1">
    <source>
        <dbReference type="EMBL" id="MBC5845510.1"/>
    </source>
</evidence>
<gene>
    <name evidence="1" type="ORF">H8R25_13830</name>
</gene>